<reference evidence="1" key="2">
    <citation type="submission" date="2020-11" db="EMBL/GenBank/DDBJ databases">
        <authorList>
            <person name="McCartney M.A."/>
            <person name="Auch B."/>
            <person name="Kono T."/>
            <person name="Mallez S."/>
            <person name="Becker A."/>
            <person name="Gohl D.M."/>
            <person name="Silverstein K.A.T."/>
            <person name="Koren S."/>
            <person name="Bechman K.B."/>
            <person name="Herman A."/>
            <person name="Abrahante J.E."/>
            <person name="Garbe J."/>
        </authorList>
    </citation>
    <scope>NUCLEOTIDE SEQUENCE</scope>
    <source>
        <strain evidence="1">Duluth1</strain>
        <tissue evidence="1">Whole animal</tissue>
    </source>
</reference>
<organism evidence="1 2">
    <name type="scientific">Dreissena polymorpha</name>
    <name type="common">Zebra mussel</name>
    <name type="synonym">Mytilus polymorpha</name>
    <dbReference type="NCBI Taxonomy" id="45954"/>
    <lineage>
        <taxon>Eukaryota</taxon>
        <taxon>Metazoa</taxon>
        <taxon>Spiralia</taxon>
        <taxon>Lophotrochozoa</taxon>
        <taxon>Mollusca</taxon>
        <taxon>Bivalvia</taxon>
        <taxon>Autobranchia</taxon>
        <taxon>Heteroconchia</taxon>
        <taxon>Euheterodonta</taxon>
        <taxon>Imparidentia</taxon>
        <taxon>Neoheterodontei</taxon>
        <taxon>Myida</taxon>
        <taxon>Dreissenoidea</taxon>
        <taxon>Dreissenidae</taxon>
        <taxon>Dreissena</taxon>
    </lineage>
</organism>
<name>A0A9D4C643_DREPO</name>
<comment type="caution">
    <text evidence="1">The sequence shown here is derived from an EMBL/GenBank/DDBJ whole genome shotgun (WGS) entry which is preliminary data.</text>
</comment>
<protein>
    <submittedName>
        <fullName evidence="1">Uncharacterized protein</fullName>
    </submittedName>
</protein>
<dbReference type="Proteomes" id="UP000828390">
    <property type="component" value="Unassembled WGS sequence"/>
</dbReference>
<dbReference type="AlphaFoldDB" id="A0A9D4C643"/>
<gene>
    <name evidence="1" type="ORF">DPMN_060936</name>
</gene>
<evidence type="ECO:0000313" key="1">
    <source>
        <dbReference type="EMBL" id="KAH3718137.1"/>
    </source>
</evidence>
<sequence length="78" mass="8840">MAHSGISRGGALHQSDSARSLADTRTHEILYYQSYILALRDLPSGTCFLYVLHRGDILFKDFRVDHDNDLFVNISQTV</sequence>
<keyword evidence="2" id="KW-1185">Reference proteome</keyword>
<reference evidence="1" key="1">
    <citation type="journal article" date="2019" name="bioRxiv">
        <title>The Genome of the Zebra Mussel, Dreissena polymorpha: A Resource for Invasive Species Research.</title>
        <authorList>
            <person name="McCartney M.A."/>
            <person name="Auch B."/>
            <person name="Kono T."/>
            <person name="Mallez S."/>
            <person name="Zhang Y."/>
            <person name="Obille A."/>
            <person name="Becker A."/>
            <person name="Abrahante J.E."/>
            <person name="Garbe J."/>
            <person name="Badalamenti J.P."/>
            <person name="Herman A."/>
            <person name="Mangelson H."/>
            <person name="Liachko I."/>
            <person name="Sullivan S."/>
            <person name="Sone E.D."/>
            <person name="Koren S."/>
            <person name="Silverstein K.A.T."/>
            <person name="Beckman K.B."/>
            <person name="Gohl D.M."/>
        </authorList>
    </citation>
    <scope>NUCLEOTIDE SEQUENCE</scope>
    <source>
        <strain evidence="1">Duluth1</strain>
        <tissue evidence="1">Whole animal</tissue>
    </source>
</reference>
<dbReference type="EMBL" id="JAIWYP010000013">
    <property type="protein sequence ID" value="KAH3718137.1"/>
    <property type="molecule type" value="Genomic_DNA"/>
</dbReference>
<evidence type="ECO:0000313" key="2">
    <source>
        <dbReference type="Proteomes" id="UP000828390"/>
    </source>
</evidence>
<accession>A0A9D4C643</accession>
<proteinExistence type="predicted"/>